<name>A0A183AYM6_9TREM</name>
<proteinExistence type="predicted"/>
<reference evidence="3" key="1">
    <citation type="submission" date="2016-06" db="UniProtKB">
        <authorList>
            <consortium name="WormBaseParasite"/>
        </authorList>
    </citation>
    <scope>IDENTIFICATION</scope>
</reference>
<accession>A0A183AYM6</accession>
<evidence type="ECO:0000313" key="3">
    <source>
        <dbReference type="WBParaSite" id="ECPE_0001209601-mRNA-1"/>
    </source>
</evidence>
<sequence>MRMYDAEVTDAQLLAQGVSVDDMEAITIVESGTMFVDGNSMVPLPWKKGVNTGMGIYSSALSRLNSLKRRLINDESPRLRYAQTMKMTIEKGYAVPVQGEQLHCDFHPRCYLLHHAVLNPKMPEKLRIVVNCAAKHKGQSLNDMLYEGPDTTANLVEILL</sequence>
<organism evidence="3">
    <name type="scientific">Echinostoma caproni</name>
    <dbReference type="NCBI Taxonomy" id="27848"/>
    <lineage>
        <taxon>Eukaryota</taxon>
        <taxon>Metazoa</taxon>
        <taxon>Spiralia</taxon>
        <taxon>Lophotrochozoa</taxon>
        <taxon>Platyhelminthes</taxon>
        <taxon>Trematoda</taxon>
        <taxon>Digenea</taxon>
        <taxon>Plagiorchiida</taxon>
        <taxon>Echinostomata</taxon>
        <taxon>Echinostomatoidea</taxon>
        <taxon>Echinostomatidae</taxon>
        <taxon>Echinostoma</taxon>
    </lineage>
</organism>
<dbReference type="EMBL" id="UZAN01052081">
    <property type="protein sequence ID" value="VDP89290.1"/>
    <property type="molecule type" value="Genomic_DNA"/>
</dbReference>
<protein>
    <submittedName>
        <fullName evidence="3">3'-phosphate/5'-hydroxy nucleic acid ligase</fullName>
    </submittedName>
</protein>
<dbReference type="Proteomes" id="UP000272942">
    <property type="component" value="Unassembled WGS sequence"/>
</dbReference>
<dbReference type="WBParaSite" id="ECPE_0001209601-mRNA-1">
    <property type="protein sequence ID" value="ECPE_0001209601-mRNA-1"/>
    <property type="gene ID" value="ECPE_0001209601"/>
</dbReference>
<evidence type="ECO:0000313" key="1">
    <source>
        <dbReference type="EMBL" id="VDP89290.1"/>
    </source>
</evidence>
<keyword evidence="2" id="KW-1185">Reference proteome</keyword>
<dbReference type="PANTHER" id="PTHR47331">
    <property type="entry name" value="PHD-TYPE DOMAIN-CONTAINING PROTEIN"/>
    <property type="match status" value="1"/>
</dbReference>
<dbReference type="OrthoDB" id="10059837at2759"/>
<dbReference type="PANTHER" id="PTHR47331:SF1">
    <property type="entry name" value="GAG-LIKE PROTEIN"/>
    <property type="match status" value="1"/>
</dbReference>
<dbReference type="AlphaFoldDB" id="A0A183AYM6"/>
<evidence type="ECO:0000313" key="2">
    <source>
        <dbReference type="Proteomes" id="UP000272942"/>
    </source>
</evidence>
<gene>
    <name evidence="1" type="ORF">ECPE_LOCUS12061</name>
</gene>
<reference evidence="1 2" key="2">
    <citation type="submission" date="2018-11" db="EMBL/GenBank/DDBJ databases">
        <authorList>
            <consortium name="Pathogen Informatics"/>
        </authorList>
    </citation>
    <scope>NUCLEOTIDE SEQUENCE [LARGE SCALE GENOMIC DNA]</scope>
    <source>
        <strain evidence="1 2">Egypt</strain>
    </source>
</reference>